<keyword evidence="3" id="KW-1185">Reference proteome</keyword>
<dbReference type="InterPro" id="IPR029052">
    <property type="entry name" value="Metallo-depent_PP-like"/>
</dbReference>
<protein>
    <submittedName>
        <fullName evidence="2">Metallophosphoesterase family protein</fullName>
        <ecNumber evidence="2">3.1.-.-</ecNumber>
    </submittedName>
</protein>
<evidence type="ECO:0000313" key="2">
    <source>
        <dbReference type="EMBL" id="MFC3198766.1"/>
    </source>
</evidence>
<evidence type="ECO:0000313" key="3">
    <source>
        <dbReference type="Proteomes" id="UP001595526"/>
    </source>
</evidence>
<name>A0ABV7JL79_9SPHI</name>
<dbReference type="Proteomes" id="UP001595526">
    <property type="component" value="Unassembled WGS sequence"/>
</dbReference>
<dbReference type="InterPro" id="IPR004843">
    <property type="entry name" value="Calcineurin-like_PHP"/>
</dbReference>
<organism evidence="2 3">
    <name type="scientific">Parapedobacter deserti</name>
    <dbReference type="NCBI Taxonomy" id="1912957"/>
    <lineage>
        <taxon>Bacteria</taxon>
        <taxon>Pseudomonadati</taxon>
        <taxon>Bacteroidota</taxon>
        <taxon>Sphingobacteriia</taxon>
        <taxon>Sphingobacteriales</taxon>
        <taxon>Sphingobacteriaceae</taxon>
        <taxon>Parapedobacter</taxon>
    </lineage>
</organism>
<dbReference type="RefSeq" id="WP_379023737.1">
    <property type="nucleotide sequence ID" value="NZ_JBHRTA010000038.1"/>
</dbReference>
<dbReference type="Gene3D" id="3.60.21.10">
    <property type="match status" value="1"/>
</dbReference>
<keyword evidence="2" id="KW-0378">Hydrolase</keyword>
<comment type="caution">
    <text evidence="2">The sequence shown here is derived from an EMBL/GenBank/DDBJ whole genome shotgun (WGS) entry which is preliminary data.</text>
</comment>
<accession>A0ABV7JL79</accession>
<feature type="domain" description="Calcineurin-like phosphoesterase" evidence="1">
    <location>
        <begin position="53"/>
        <end position="273"/>
    </location>
</feature>
<dbReference type="PANTHER" id="PTHR43143">
    <property type="entry name" value="METALLOPHOSPHOESTERASE, CALCINEURIN SUPERFAMILY"/>
    <property type="match status" value="1"/>
</dbReference>
<reference evidence="3" key="1">
    <citation type="journal article" date="2019" name="Int. J. Syst. Evol. Microbiol.">
        <title>The Global Catalogue of Microorganisms (GCM) 10K type strain sequencing project: providing services to taxonomists for standard genome sequencing and annotation.</title>
        <authorList>
            <consortium name="The Broad Institute Genomics Platform"/>
            <consortium name="The Broad Institute Genome Sequencing Center for Infectious Disease"/>
            <person name="Wu L."/>
            <person name="Ma J."/>
        </authorList>
    </citation>
    <scope>NUCLEOTIDE SEQUENCE [LARGE SCALE GENOMIC DNA]</scope>
    <source>
        <strain evidence="3">KCTC 52416</strain>
    </source>
</reference>
<dbReference type="PANTHER" id="PTHR43143:SF1">
    <property type="entry name" value="SERINE_THREONINE-PROTEIN PHOSPHATASE CPPED1"/>
    <property type="match status" value="1"/>
</dbReference>
<dbReference type="GO" id="GO:0016787">
    <property type="term" value="F:hydrolase activity"/>
    <property type="evidence" value="ECO:0007669"/>
    <property type="project" value="UniProtKB-KW"/>
</dbReference>
<gene>
    <name evidence="2" type="ORF">ACFOET_14180</name>
</gene>
<sequence>MRNTRQTGPVFLKNILDDSYLFKPLPCPTGMAPYRLPISNVIGDAAWFLNERMRFHMIGDTGSLRHSVFQPLVASALAQQAKAGYPAGERPAFLYHLGDVVYNHGEASEYHKQFLGPYEDYPAPIFAIAGNHDGDINPNSELVYQSLDAFMDVFCDTYQRRIPFGNGSKRLSMVQPHVYWTLETPLARFIGLYGNVTKHGVIDAEQREWFIEELRYADTWRPGQAVIVCVHHAPYSADTNHGSSPAIITFLEHAFETAGVKPDIVFSGHVHNYQRFSKAYEDGTVVPYVVAGAGGYADLHPVASVGDSEVDNINAAHQVHLDNFCDDRYGFLSIAIEKKAEGLELVGEYYTLAQDVLRRPQTEPALFDRFVVPLRRPAEALENTDCLGQQWQHG</sequence>
<dbReference type="InterPro" id="IPR051918">
    <property type="entry name" value="STPP_CPPED1"/>
</dbReference>
<proteinExistence type="predicted"/>
<evidence type="ECO:0000259" key="1">
    <source>
        <dbReference type="Pfam" id="PF00149"/>
    </source>
</evidence>
<dbReference type="EMBL" id="JBHRTA010000038">
    <property type="protein sequence ID" value="MFC3198766.1"/>
    <property type="molecule type" value="Genomic_DNA"/>
</dbReference>
<dbReference type="SUPFAM" id="SSF56300">
    <property type="entry name" value="Metallo-dependent phosphatases"/>
    <property type="match status" value="1"/>
</dbReference>
<dbReference type="Pfam" id="PF00149">
    <property type="entry name" value="Metallophos"/>
    <property type="match status" value="1"/>
</dbReference>
<dbReference type="EC" id="3.1.-.-" evidence="2"/>